<proteinExistence type="predicted"/>
<dbReference type="InterPro" id="IPR001087">
    <property type="entry name" value="GDSL"/>
</dbReference>
<dbReference type="InterPro" id="IPR036514">
    <property type="entry name" value="SGNH_hydro_sf"/>
</dbReference>
<dbReference type="EMBL" id="VCGU01000458">
    <property type="protein sequence ID" value="TRY64239.1"/>
    <property type="molecule type" value="Genomic_DNA"/>
</dbReference>
<keyword evidence="1" id="KW-0732">Signal</keyword>
<organism evidence="2 3">
    <name type="scientific">Tigriopus californicus</name>
    <name type="common">Marine copepod</name>
    <dbReference type="NCBI Taxonomy" id="6832"/>
    <lineage>
        <taxon>Eukaryota</taxon>
        <taxon>Metazoa</taxon>
        <taxon>Ecdysozoa</taxon>
        <taxon>Arthropoda</taxon>
        <taxon>Crustacea</taxon>
        <taxon>Multicrustacea</taxon>
        <taxon>Hexanauplia</taxon>
        <taxon>Copepoda</taxon>
        <taxon>Harpacticoida</taxon>
        <taxon>Harpacticidae</taxon>
        <taxon>Tigriopus</taxon>
    </lineage>
</organism>
<evidence type="ECO:0000313" key="3">
    <source>
        <dbReference type="Proteomes" id="UP000318571"/>
    </source>
</evidence>
<accession>A0A553NFU4</accession>
<dbReference type="SUPFAM" id="SSF52266">
    <property type="entry name" value="SGNH hydrolase"/>
    <property type="match status" value="1"/>
</dbReference>
<dbReference type="OMA" id="HPLYCAC"/>
<protein>
    <recommendedName>
        <fullName evidence="4">SGNH hydrolase-type esterase domain-containing protein</fullName>
    </recommendedName>
</protein>
<gene>
    <name evidence="2" type="ORF">TCAL_00826</name>
</gene>
<keyword evidence="3" id="KW-1185">Reference proteome</keyword>
<dbReference type="GO" id="GO:0006644">
    <property type="term" value="P:phospholipid metabolic process"/>
    <property type="evidence" value="ECO:0007669"/>
    <property type="project" value="TreeGrafter"/>
</dbReference>
<comment type="caution">
    <text evidence="2">The sequence shown here is derived from an EMBL/GenBank/DDBJ whole genome shotgun (WGS) entry which is preliminary data.</text>
</comment>
<dbReference type="InterPro" id="IPR038885">
    <property type="entry name" value="PLB1"/>
</dbReference>
<dbReference type="Pfam" id="PF00657">
    <property type="entry name" value="Lipase_GDSL"/>
    <property type="match status" value="1"/>
</dbReference>
<reference evidence="2 3" key="1">
    <citation type="journal article" date="2018" name="Nat. Ecol. Evol.">
        <title>Genomic signatures of mitonuclear coevolution across populations of Tigriopus californicus.</title>
        <authorList>
            <person name="Barreto F.S."/>
            <person name="Watson E.T."/>
            <person name="Lima T.G."/>
            <person name="Willett C.S."/>
            <person name="Edmands S."/>
            <person name="Li W."/>
            <person name="Burton R.S."/>
        </authorList>
    </citation>
    <scope>NUCLEOTIDE SEQUENCE [LARGE SCALE GENOMIC DNA]</scope>
    <source>
        <strain evidence="2 3">San Diego</strain>
    </source>
</reference>
<sequence>MIVLPQYLLPFLGCQLAICGAQNGFSGSQALLGIGDTLVGQPLRTLVAGGVAGTNMVNQVFLRTTNASNQAFLNQRNRRSCQLNADLPFPCGFLEKSYPPPKSVHKLRPGDIQVIAGLGDSISAGTGALSKTIFEVGSEFRGVAFAAGGIGTWRHYLTIPNILKQFNPYLYGFSTGITKVGRQRPEDDKKVAFNLAISGSESDDVIKQAHRLVEKMFNDPKINAHKDWKMITIFIGHNDICGHACEGFKFYEDKEVSFKSFRRNMQRVLDILHKDLPRTFVNLIPAGNLGEFLDIGSKPLACQAIHQFICPCLFDDKFTSTLSRFRLRTFLQSYLWAIQDLVSSGRYDTREDFTVVIQPATVNAKIPRTRRNDVDLNYLAPDCFHWSQKLHSNAARALWNNLLEPIGMKSTDFVKDSVAFLCPTEEFPYLATSQNNAYSGGSDESHPVEQLSNDFVEMMSQRENQNRAQMPFVVKPKIVRLRD</sequence>
<feature type="chain" id="PRO_5021708502" description="SGNH hydrolase-type esterase domain-containing protein" evidence="1">
    <location>
        <begin position="22"/>
        <end position="483"/>
    </location>
</feature>
<evidence type="ECO:0008006" key="4">
    <source>
        <dbReference type="Google" id="ProtNLM"/>
    </source>
</evidence>
<feature type="signal peptide" evidence="1">
    <location>
        <begin position="1"/>
        <end position="21"/>
    </location>
</feature>
<dbReference type="Gene3D" id="3.40.50.1110">
    <property type="entry name" value="SGNH hydrolase"/>
    <property type="match status" value="1"/>
</dbReference>
<dbReference type="PANTHER" id="PTHR21325">
    <property type="entry name" value="PHOSPHOLIPASE B, PLB1"/>
    <property type="match status" value="1"/>
</dbReference>
<evidence type="ECO:0000256" key="1">
    <source>
        <dbReference type="SAM" id="SignalP"/>
    </source>
</evidence>
<evidence type="ECO:0000313" key="2">
    <source>
        <dbReference type="EMBL" id="TRY64239.1"/>
    </source>
</evidence>
<dbReference type="AlphaFoldDB" id="A0A553NFU4"/>
<dbReference type="Proteomes" id="UP000318571">
    <property type="component" value="Chromosome 10"/>
</dbReference>
<dbReference type="STRING" id="6832.A0A553NFU4"/>
<dbReference type="GO" id="GO:0004620">
    <property type="term" value="F:phospholipase activity"/>
    <property type="evidence" value="ECO:0007669"/>
    <property type="project" value="InterPro"/>
</dbReference>
<dbReference type="InterPro" id="IPR035547">
    <property type="entry name" value="Phospholipase_B"/>
</dbReference>
<dbReference type="PANTHER" id="PTHR21325:SF31">
    <property type="entry name" value="GH22081P-RELATED"/>
    <property type="match status" value="1"/>
</dbReference>
<name>A0A553NFU4_TIGCA</name>
<dbReference type="CDD" id="cd01824">
    <property type="entry name" value="Phospholipase_B_like"/>
    <property type="match status" value="1"/>
</dbReference>